<evidence type="ECO:0000313" key="8">
    <source>
        <dbReference type="EMBL" id="MCG4617034.1"/>
    </source>
</evidence>
<feature type="compositionally biased region" description="Polar residues" evidence="4">
    <location>
        <begin position="12"/>
        <end position="25"/>
    </location>
</feature>
<comment type="subcellular location">
    <subcellularLocation>
        <location evidence="1">Membrane</location>
    </subcellularLocation>
</comment>
<dbReference type="AlphaFoldDB" id="A0AAJ1EWK6"/>
<protein>
    <submittedName>
        <fullName evidence="8">Penicillin-binding protein 2</fullName>
    </submittedName>
</protein>
<dbReference type="Pfam" id="PF03717">
    <property type="entry name" value="PBP_dimer"/>
    <property type="match status" value="1"/>
</dbReference>
<comment type="similarity">
    <text evidence="2">Belongs to the transpeptidase family.</text>
</comment>
<dbReference type="Gene3D" id="3.40.710.10">
    <property type="entry name" value="DD-peptidase/beta-lactamase superfamily"/>
    <property type="match status" value="1"/>
</dbReference>
<organism evidence="8 9">
    <name type="scientific">Varibaculum cambriense</name>
    <dbReference type="NCBI Taxonomy" id="184870"/>
    <lineage>
        <taxon>Bacteria</taxon>
        <taxon>Bacillati</taxon>
        <taxon>Actinomycetota</taxon>
        <taxon>Actinomycetes</taxon>
        <taxon>Actinomycetales</taxon>
        <taxon>Actinomycetaceae</taxon>
        <taxon>Varibaculum</taxon>
    </lineage>
</organism>
<feature type="domain" description="Penicillin-binding protein dimerisation" evidence="7">
    <location>
        <begin position="98"/>
        <end position="275"/>
    </location>
</feature>
<proteinExistence type="inferred from homology"/>
<keyword evidence="5" id="KW-0812">Transmembrane</keyword>
<feature type="transmembrane region" description="Helical" evidence="5">
    <location>
        <begin position="57"/>
        <end position="74"/>
    </location>
</feature>
<evidence type="ECO:0000256" key="5">
    <source>
        <dbReference type="SAM" id="Phobius"/>
    </source>
</evidence>
<gene>
    <name evidence="8" type="ORF">L0M99_00795</name>
</gene>
<sequence>MVGKKRRYSPGENASSLKQETLSNQKDSRKRAGRDFISKESVNSRGANKVAGKRGRLLLVVVAFLLVLCSARLFDLQVVQAPALADEARQARTVSAEIVSKRGDIVDRKGTVLATSIEVYNVSVNQILVKDYVHHEIVSPDGKIVTDKTKLRDPRNQKKVIGTGAAEAARQLAPILEMNPAVLGGKMVGSRGFVYLAKNVSAEKWRKIRKLKIDGIDGELRYQRQYPNGATASSILGFTDFEQVGQAGIEATQNKQLAGVPGKRVAEISPSGQVIPGGADVIKAATPGKTVRLTIDADLQNTAESLVNKQVADFGAAWGTAIVQRVGTGQILALADSGNEPPEQVRKRTSGTTGSRAVQYTYEPGSSGKLVTFATALEQKKITPLTPVNSSDKITIAGQSFRDSHSHSTKRLTASGVLAESSNTGTVQIGQMVTDQQRYQMMKALGLGQKTGIEMPGESAGIIGSPKSWDARQRMTTMFGQGMACTPLQMSALISTIANHGVYVAPRMISEYEDSQGIPEKAKVPAAAQKLDQNAAATLVRMMESVTSDEGTAKKAQIPGYRSAGKTGTSEIISGGGGSRGVVASFIGLAPAENPEIAVSVIIYQPKSGIYGGVVAGPVFSQVAAQALTLLDVPPSSTKPQLYPIEAH</sequence>
<evidence type="ECO:0000256" key="4">
    <source>
        <dbReference type="SAM" id="MobiDB-lite"/>
    </source>
</evidence>
<dbReference type="GO" id="GO:0008658">
    <property type="term" value="F:penicillin binding"/>
    <property type="evidence" value="ECO:0007669"/>
    <property type="project" value="InterPro"/>
</dbReference>
<dbReference type="SUPFAM" id="SSF56519">
    <property type="entry name" value="Penicillin binding protein dimerisation domain"/>
    <property type="match status" value="1"/>
</dbReference>
<name>A0AAJ1EWK6_9ACTO</name>
<dbReference type="GO" id="GO:0071555">
    <property type="term" value="P:cell wall organization"/>
    <property type="evidence" value="ECO:0007669"/>
    <property type="project" value="TreeGrafter"/>
</dbReference>
<comment type="caution">
    <text evidence="8">The sequence shown here is derived from an EMBL/GenBank/DDBJ whole genome shotgun (WGS) entry which is preliminary data.</text>
</comment>
<evidence type="ECO:0000259" key="6">
    <source>
        <dbReference type="Pfam" id="PF00905"/>
    </source>
</evidence>
<dbReference type="EMBL" id="JAKNHJ010000001">
    <property type="protein sequence ID" value="MCG4617034.1"/>
    <property type="molecule type" value="Genomic_DNA"/>
</dbReference>
<dbReference type="InterPro" id="IPR012338">
    <property type="entry name" value="Beta-lactam/transpept-like"/>
</dbReference>
<dbReference type="InterPro" id="IPR036138">
    <property type="entry name" value="PBP_dimer_sf"/>
</dbReference>
<dbReference type="Pfam" id="PF00905">
    <property type="entry name" value="Transpeptidase"/>
    <property type="match status" value="1"/>
</dbReference>
<reference evidence="8" key="1">
    <citation type="submission" date="2022-01" db="EMBL/GenBank/DDBJ databases">
        <title>Collection of gut derived symbiotic bacterial strains cultured from healthy donors.</title>
        <authorList>
            <person name="Lin H."/>
            <person name="Kohout C."/>
            <person name="Waligurski E."/>
            <person name="Pamer E.G."/>
        </authorList>
    </citation>
    <scope>NUCLEOTIDE SEQUENCE</scope>
    <source>
        <strain evidence="8">DFI.7.46</strain>
    </source>
</reference>
<evidence type="ECO:0000256" key="2">
    <source>
        <dbReference type="ARBA" id="ARBA00007171"/>
    </source>
</evidence>
<evidence type="ECO:0000256" key="1">
    <source>
        <dbReference type="ARBA" id="ARBA00004370"/>
    </source>
</evidence>
<keyword evidence="5" id="KW-1133">Transmembrane helix</keyword>
<dbReference type="Gene3D" id="3.30.450.330">
    <property type="match status" value="1"/>
</dbReference>
<dbReference type="RefSeq" id="WP_238127441.1">
    <property type="nucleotide sequence ID" value="NZ_JAGZVZ010000003.1"/>
</dbReference>
<accession>A0AAJ1EWK6</accession>
<dbReference type="PANTHER" id="PTHR30627">
    <property type="entry name" value="PEPTIDOGLYCAN D,D-TRANSPEPTIDASE"/>
    <property type="match status" value="1"/>
</dbReference>
<dbReference type="SUPFAM" id="SSF56601">
    <property type="entry name" value="beta-lactamase/transpeptidase-like"/>
    <property type="match status" value="1"/>
</dbReference>
<dbReference type="InterPro" id="IPR050515">
    <property type="entry name" value="Beta-lactam/transpept"/>
</dbReference>
<feature type="region of interest" description="Disordered" evidence="4">
    <location>
        <begin position="1"/>
        <end position="37"/>
    </location>
</feature>
<dbReference type="Proteomes" id="UP001200537">
    <property type="component" value="Unassembled WGS sequence"/>
</dbReference>
<evidence type="ECO:0000256" key="3">
    <source>
        <dbReference type="ARBA" id="ARBA00023136"/>
    </source>
</evidence>
<dbReference type="InterPro" id="IPR005311">
    <property type="entry name" value="PBP_dimer"/>
</dbReference>
<evidence type="ECO:0000313" key="9">
    <source>
        <dbReference type="Proteomes" id="UP001200537"/>
    </source>
</evidence>
<dbReference type="Gene3D" id="3.90.1310.10">
    <property type="entry name" value="Penicillin-binding protein 2a (Domain 2)"/>
    <property type="match status" value="1"/>
</dbReference>
<dbReference type="GO" id="GO:0005886">
    <property type="term" value="C:plasma membrane"/>
    <property type="evidence" value="ECO:0007669"/>
    <property type="project" value="TreeGrafter"/>
</dbReference>
<evidence type="ECO:0000259" key="7">
    <source>
        <dbReference type="Pfam" id="PF03717"/>
    </source>
</evidence>
<dbReference type="InterPro" id="IPR001460">
    <property type="entry name" value="PCN-bd_Tpept"/>
</dbReference>
<keyword evidence="3 5" id="KW-0472">Membrane</keyword>
<dbReference type="PANTHER" id="PTHR30627:SF1">
    <property type="entry name" value="PEPTIDOGLYCAN D,D-TRANSPEPTIDASE FTSI"/>
    <property type="match status" value="1"/>
</dbReference>
<feature type="domain" description="Penicillin-binding protein transpeptidase" evidence="6">
    <location>
        <begin position="319"/>
        <end position="623"/>
    </location>
</feature>